<dbReference type="RefSeq" id="WP_110794457.1">
    <property type="nucleotide sequence ID" value="NZ_KZ826481.1"/>
</dbReference>
<dbReference type="Proteomes" id="UP000248012">
    <property type="component" value="Unassembled WGS sequence"/>
</dbReference>
<gene>
    <name evidence="4" type="ORF">DI396_01995</name>
</gene>
<evidence type="ECO:0000259" key="3">
    <source>
        <dbReference type="Pfam" id="PF13778"/>
    </source>
</evidence>
<feature type="domain" description="DUF4174" evidence="3">
    <location>
        <begin position="39"/>
        <end position="140"/>
    </location>
</feature>
<comment type="caution">
    <text evidence="4">The sequence shown here is derived from an EMBL/GenBank/DDBJ whole genome shotgun (WGS) entry which is preliminary data.</text>
</comment>
<evidence type="ECO:0000313" key="4">
    <source>
        <dbReference type="EMBL" id="PYC48878.1"/>
    </source>
</evidence>
<protein>
    <recommendedName>
        <fullName evidence="3">DUF4174 domain-containing protein</fullName>
    </recommendedName>
</protein>
<sequence>MKPLLAFVLMVLCAPAVAAQDTPEPAVTPVIDAGDVDNLSEFKWIKRPLVIFSDSPFNPDFMRQMTLLAEGVAELAARDVVVITDTDPAAATSLREELRPRGFALVLIGKDGGVKLRKPVPWDVRELSRSIDKMPLRQQELKR</sequence>
<feature type="signal peptide" evidence="2">
    <location>
        <begin position="1"/>
        <end position="18"/>
    </location>
</feature>
<dbReference type="Pfam" id="PF13778">
    <property type="entry name" value="DUF4174"/>
    <property type="match status" value="1"/>
</dbReference>
<reference evidence="4 5" key="1">
    <citation type="submission" date="2018-05" db="EMBL/GenBank/DDBJ databases">
        <title>Oceanovita maritima gen. nov., sp. nov., a marine bacterium in the family Rhodobacteraceae isolated from surface seawater of Lundu port Xiamen, China.</title>
        <authorList>
            <person name="Hetharua B.H."/>
            <person name="Min D."/>
            <person name="Liao H."/>
            <person name="Tian Y."/>
        </authorList>
    </citation>
    <scope>NUCLEOTIDE SEQUENCE [LARGE SCALE GENOMIC DNA]</scope>
    <source>
        <strain evidence="4 5">FSX-11</strain>
    </source>
</reference>
<evidence type="ECO:0000313" key="5">
    <source>
        <dbReference type="Proteomes" id="UP000248012"/>
    </source>
</evidence>
<keyword evidence="5" id="KW-1185">Reference proteome</keyword>
<proteinExistence type="predicted"/>
<feature type="chain" id="PRO_5015938900" description="DUF4174 domain-containing protein" evidence="2">
    <location>
        <begin position="19"/>
        <end position="143"/>
    </location>
</feature>
<keyword evidence="1 2" id="KW-0732">Signal</keyword>
<name>A0A2V4MX69_9RHOB</name>
<accession>A0A2V4MX69</accession>
<dbReference type="InterPro" id="IPR025232">
    <property type="entry name" value="DUF4174"/>
</dbReference>
<evidence type="ECO:0000256" key="1">
    <source>
        <dbReference type="ARBA" id="ARBA00022729"/>
    </source>
</evidence>
<organism evidence="4 5">
    <name type="scientific">Litorivita pollutaquae</name>
    <dbReference type="NCBI Taxonomy" id="2200892"/>
    <lineage>
        <taxon>Bacteria</taxon>
        <taxon>Pseudomonadati</taxon>
        <taxon>Pseudomonadota</taxon>
        <taxon>Alphaproteobacteria</taxon>
        <taxon>Rhodobacterales</taxon>
        <taxon>Paracoccaceae</taxon>
        <taxon>Litorivita</taxon>
    </lineage>
</organism>
<dbReference type="OrthoDB" id="7362103at2"/>
<evidence type="ECO:0000256" key="2">
    <source>
        <dbReference type="SAM" id="SignalP"/>
    </source>
</evidence>
<dbReference type="EMBL" id="QFVT01000002">
    <property type="protein sequence ID" value="PYC48878.1"/>
    <property type="molecule type" value="Genomic_DNA"/>
</dbReference>
<dbReference type="AlphaFoldDB" id="A0A2V4MX69"/>